<evidence type="ECO:0000256" key="3">
    <source>
        <dbReference type="ARBA" id="ARBA00023212"/>
    </source>
</evidence>
<dbReference type="PANTHER" id="PTHR10901">
    <property type="entry name" value="TROPOMODULIN"/>
    <property type="match status" value="1"/>
</dbReference>
<comment type="caution">
    <text evidence="6">The sequence shown here is derived from an EMBL/GenBank/DDBJ whole genome shotgun (WGS) entry which is preliminary data.</text>
</comment>
<evidence type="ECO:0000313" key="6">
    <source>
        <dbReference type="EMBL" id="KOO22281.1"/>
    </source>
</evidence>
<evidence type="ECO:0000256" key="1">
    <source>
        <dbReference type="ARBA" id="ARBA00004245"/>
    </source>
</evidence>
<feature type="compositionally biased region" description="Low complexity" evidence="5">
    <location>
        <begin position="7"/>
        <end position="23"/>
    </location>
</feature>
<dbReference type="InterPro" id="IPR032675">
    <property type="entry name" value="LRR_dom_sf"/>
</dbReference>
<evidence type="ECO:0000256" key="2">
    <source>
        <dbReference type="ARBA" id="ARBA00022490"/>
    </source>
</evidence>
<organism evidence="6 7">
    <name type="scientific">Chrysochromulina tobinii</name>
    <dbReference type="NCBI Taxonomy" id="1460289"/>
    <lineage>
        <taxon>Eukaryota</taxon>
        <taxon>Haptista</taxon>
        <taxon>Haptophyta</taxon>
        <taxon>Prymnesiophyceae</taxon>
        <taxon>Prymnesiales</taxon>
        <taxon>Chrysochromulinaceae</taxon>
        <taxon>Chrysochromulina</taxon>
    </lineage>
</organism>
<dbReference type="Gene3D" id="3.80.10.10">
    <property type="entry name" value="Ribonuclease Inhibitor"/>
    <property type="match status" value="1"/>
</dbReference>
<protein>
    <submittedName>
        <fullName evidence="6">Tropomodulin 1</fullName>
    </submittedName>
</protein>
<dbReference type="SUPFAM" id="SSF52047">
    <property type="entry name" value="RNI-like"/>
    <property type="match status" value="1"/>
</dbReference>
<accession>A0A0M0J6P3</accession>
<keyword evidence="4" id="KW-0175">Coiled coil</keyword>
<dbReference type="PANTHER" id="PTHR10901:SF6">
    <property type="entry name" value="TROPOMODULIN, ISOFORM N"/>
    <property type="match status" value="1"/>
</dbReference>
<dbReference type="Proteomes" id="UP000037460">
    <property type="component" value="Unassembled WGS sequence"/>
</dbReference>
<dbReference type="GO" id="GO:0051694">
    <property type="term" value="P:pointed-end actin filament capping"/>
    <property type="evidence" value="ECO:0007669"/>
    <property type="project" value="InterPro"/>
</dbReference>
<dbReference type="GO" id="GO:0007015">
    <property type="term" value="P:actin filament organization"/>
    <property type="evidence" value="ECO:0007669"/>
    <property type="project" value="TreeGrafter"/>
</dbReference>
<feature type="compositionally biased region" description="Pro residues" evidence="5">
    <location>
        <begin position="24"/>
        <end position="34"/>
    </location>
</feature>
<dbReference type="InterPro" id="IPR004934">
    <property type="entry name" value="TMOD"/>
</dbReference>
<dbReference type="GO" id="GO:0005856">
    <property type="term" value="C:cytoskeleton"/>
    <property type="evidence" value="ECO:0007669"/>
    <property type="project" value="UniProtKB-SubCell"/>
</dbReference>
<name>A0A0M0J6P3_9EUKA</name>
<feature type="coiled-coil region" evidence="4">
    <location>
        <begin position="77"/>
        <end position="104"/>
    </location>
</feature>
<feature type="coiled-coil region" evidence="4">
    <location>
        <begin position="176"/>
        <end position="256"/>
    </location>
</feature>
<dbReference type="GO" id="GO:0005523">
    <property type="term" value="F:tropomyosin binding"/>
    <property type="evidence" value="ECO:0007669"/>
    <property type="project" value="InterPro"/>
</dbReference>
<gene>
    <name evidence="6" type="ORF">Ctob_005021</name>
</gene>
<evidence type="ECO:0000256" key="5">
    <source>
        <dbReference type="SAM" id="MobiDB-lite"/>
    </source>
</evidence>
<proteinExistence type="predicted"/>
<evidence type="ECO:0000313" key="7">
    <source>
        <dbReference type="Proteomes" id="UP000037460"/>
    </source>
</evidence>
<evidence type="ECO:0000256" key="4">
    <source>
        <dbReference type="SAM" id="Coils"/>
    </source>
</evidence>
<comment type="subcellular location">
    <subcellularLocation>
        <location evidence="1">Cytoplasm</location>
        <location evidence="1">Cytoskeleton</location>
    </subcellularLocation>
</comment>
<keyword evidence="3" id="KW-0206">Cytoskeleton</keyword>
<keyword evidence="2" id="KW-0963">Cytoplasm</keyword>
<dbReference type="OrthoDB" id="2163268at2759"/>
<feature type="region of interest" description="Disordered" evidence="5">
    <location>
        <begin position="1"/>
        <end position="40"/>
    </location>
</feature>
<sequence length="552" mass="59018">MSETPRPLTVLTPSGTSPPTGKVSPPPLGPPSRPPVRVRVGGGYVYHHDTRKIETASTEEASSSDLRAALAEKDSKILRLQTRLAGMKDKLSELESVMKVAEEEHATEISGMHSRAEAAETAKRLALQEQEKAQHGLENLQMQQQAMFAQQRHQLDDAMAAGWKDGFHANANGVAQAQVETALADAQKRLADGERQRVQVAEELARSERQRVHELQTASAVQDDLRHRCHQWQSQAERAERALADSQVQCEALREALREAVVRNNGSSSSGSAGMPALIGPPTCAHDDAPFAAACASARDGARAAPSSDGQVPMAPMMSPAAAMLSPDLLDAFEAATAALSDVSPGKQLFLRVAALDPSLTSLELSHDPEIGRWPLERQAAALALLQGSPHVTKLNLSGLNLTDAVAPALRGVLEAPTGRLEVLSLEQNDFREAGLLELVEGLRTNTVLRELRLDGQKMPTSKRVEEALAAALDGAGATGLCKLGLTIRNDAARRSVDALRPFATEATIASDAADDGYDKSIRKLLGLPEPQPTSGLDDGIIDPFEAFFNEP</sequence>
<dbReference type="AlphaFoldDB" id="A0A0M0J6P3"/>
<reference evidence="7" key="1">
    <citation type="journal article" date="2015" name="PLoS Genet.">
        <title>Genome Sequence and Transcriptome Analyses of Chrysochromulina tobin: Metabolic Tools for Enhanced Algal Fitness in the Prominent Order Prymnesiales (Haptophyceae).</title>
        <authorList>
            <person name="Hovde B.T."/>
            <person name="Deodato C.R."/>
            <person name="Hunsperger H.M."/>
            <person name="Ryken S.A."/>
            <person name="Yost W."/>
            <person name="Jha R.K."/>
            <person name="Patterson J."/>
            <person name="Monnat R.J. Jr."/>
            <person name="Barlow S.B."/>
            <person name="Starkenburg S.R."/>
            <person name="Cattolico R.A."/>
        </authorList>
    </citation>
    <scope>NUCLEOTIDE SEQUENCE</scope>
    <source>
        <strain evidence="7">CCMP291</strain>
    </source>
</reference>
<keyword evidence="7" id="KW-1185">Reference proteome</keyword>
<dbReference type="EMBL" id="JWZX01003293">
    <property type="protein sequence ID" value="KOO22281.1"/>
    <property type="molecule type" value="Genomic_DNA"/>
</dbReference>